<dbReference type="InterPro" id="IPR013149">
    <property type="entry name" value="ADH-like_C"/>
</dbReference>
<dbReference type="PANTHER" id="PTHR42683">
    <property type="entry name" value="ALDEHYDE REDUCTASE"/>
    <property type="match status" value="1"/>
</dbReference>
<dbReference type="AlphaFoldDB" id="A0A7S3PYB0"/>
<keyword evidence="2" id="KW-0479">Metal-binding</keyword>
<dbReference type="EMBL" id="HBIO01006279">
    <property type="protein sequence ID" value="CAE0459735.1"/>
    <property type="molecule type" value="Transcribed_RNA"/>
</dbReference>
<dbReference type="SMART" id="SM00829">
    <property type="entry name" value="PKS_ER"/>
    <property type="match status" value="1"/>
</dbReference>
<evidence type="ECO:0000313" key="6">
    <source>
        <dbReference type="EMBL" id="CAE0459735.1"/>
    </source>
</evidence>
<dbReference type="Gene3D" id="3.90.180.10">
    <property type="entry name" value="Medium-chain alcohol dehydrogenases, catalytic domain"/>
    <property type="match status" value="1"/>
</dbReference>
<keyword evidence="4" id="KW-0560">Oxidoreductase</keyword>
<sequence>MATIPNGRGIKALGKTSAKSGLLPIEIARPTPGPNDVHIKIMYCGQCHSDVHATNGDWGVDLYPMAPGHEISGIVLKSNSEKFKEGQRVGVGCMVESCQSCSLCDEGLENHCPGMIQTYSSKFPHSKDHDDCAGYQTNGGYSEEIVVHDRFVFSIPESMKMEHAGPLLCAGITTYSPLNRFVKGKKGQQHVGIIGFGGLGMMAVKIAKAMGAEVTVFSRSMAKEEQAKKLGASFVCHGDSELMVSMERSIDTILDTISIGHEVAHMIGTLKVGGTYCFLGGVPEPVKISAFQLLLSRYTVTGSLIGGIPETVEMLDFCAEHGIVPEIEVIHASKAAETYDNLESGKFGAYRSVIDMSTIGDLY</sequence>
<evidence type="ECO:0000259" key="5">
    <source>
        <dbReference type="SMART" id="SM00829"/>
    </source>
</evidence>
<protein>
    <recommendedName>
        <fullName evidence="5">Enoyl reductase (ER) domain-containing protein</fullName>
    </recommendedName>
</protein>
<dbReference type="Pfam" id="PF00107">
    <property type="entry name" value="ADH_zinc_N"/>
    <property type="match status" value="1"/>
</dbReference>
<accession>A0A7S3PYB0</accession>
<evidence type="ECO:0000256" key="2">
    <source>
        <dbReference type="ARBA" id="ARBA00022723"/>
    </source>
</evidence>
<organism evidence="6">
    <name type="scientific">Chaetoceros debilis</name>
    <dbReference type="NCBI Taxonomy" id="122233"/>
    <lineage>
        <taxon>Eukaryota</taxon>
        <taxon>Sar</taxon>
        <taxon>Stramenopiles</taxon>
        <taxon>Ochrophyta</taxon>
        <taxon>Bacillariophyta</taxon>
        <taxon>Coscinodiscophyceae</taxon>
        <taxon>Chaetocerotophycidae</taxon>
        <taxon>Chaetocerotales</taxon>
        <taxon>Chaetocerotaceae</taxon>
        <taxon>Chaetoceros</taxon>
    </lineage>
</organism>
<keyword evidence="3" id="KW-0862">Zinc</keyword>
<dbReference type="Pfam" id="PF08240">
    <property type="entry name" value="ADH_N"/>
    <property type="match status" value="1"/>
</dbReference>
<dbReference type="InterPro" id="IPR013154">
    <property type="entry name" value="ADH-like_N"/>
</dbReference>
<reference evidence="6" key="1">
    <citation type="submission" date="2021-01" db="EMBL/GenBank/DDBJ databases">
        <authorList>
            <person name="Corre E."/>
            <person name="Pelletier E."/>
            <person name="Niang G."/>
            <person name="Scheremetjew M."/>
            <person name="Finn R."/>
            <person name="Kale V."/>
            <person name="Holt S."/>
            <person name="Cochrane G."/>
            <person name="Meng A."/>
            <person name="Brown T."/>
            <person name="Cohen L."/>
        </authorList>
    </citation>
    <scope>NUCLEOTIDE SEQUENCE</scope>
    <source>
        <strain evidence="6">MM31A-1</strain>
    </source>
</reference>
<feature type="domain" description="Enoyl reductase (ER)" evidence="5">
    <location>
        <begin position="21"/>
        <end position="347"/>
    </location>
</feature>
<dbReference type="PROSITE" id="PS00065">
    <property type="entry name" value="D_2_HYDROXYACID_DH_1"/>
    <property type="match status" value="1"/>
</dbReference>
<evidence type="ECO:0000256" key="4">
    <source>
        <dbReference type="ARBA" id="ARBA00023002"/>
    </source>
</evidence>
<dbReference type="GO" id="GO:0046872">
    <property type="term" value="F:metal ion binding"/>
    <property type="evidence" value="ECO:0007669"/>
    <property type="project" value="UniProtKB-KW"/>
</dbReference>
<dbReference type="CDD" id="cd05283">
    <property type="entry name" value="CAD1"/>
    <property type="match status" value="1"/>
</dbReference>
<dbReference type="FunFam" id="3.40.50.720:FF:000022">
    <property type="entry name" value="Cinnamyl alcohol dehydrogenase"/>
    <property type="match status" value="1"/>
</dbReference>
<dbReference type="Gene3D" id="3.40.50.720">
    <property type="entry name" value="NAD(P)-binding Rossmann-like Domain"/>
    <property type="match status" value="1"/>
</dbReference>
<gene>
    <name evidence="6" type="ORF">CDEB00056_LOCUS4576</name>
</gene>
<dbReference type="SUPFAM" id="SSF51735">
    <property type="entry name" value="NAD(P)-binding Rossmann-fold domains"/>
    <property type="match status" value="1"/>
</dbReference>
<name>A0A7S3PYB0_9STRA</name>
<dbReference type="InterPro" id="IPR036291">
    <property type="entry name" value="NAD(P)-bd_dom_sf"/>
</dbReference>
<dbReference type="InterPro" id="IPR020843">
    <property type="entry name" value="ER"/>
</dbReference>
<comment type="cofactor">
    <cofactor evidence="1">
        <name>Zn(2+)</name>
        <dbReference type="ChEBI" id="CHEBI:29105"/>
    </cofactor>
</comment>
<evidence type="ECO:0000256" key="3">
    <source>
        <dbReference type="ARBA" id="ARBA00022833"/>
    </source>
</evidence>
<dbReference type="InterPro" id="IPR047109">
    <property type="entry name" value="CAD-like"/>
</dbReference>
<dbReference type="InterPro" id="IPR011032">
    <property type="entry name" value="GroES-like_sf"/>
</dbReference>
<dbReference type="GO" id="GO:0016616">
    <property type="term" value="F:oxidoreductase activity, acting on the CH-OH group of donors, NAD or NADP as acceptor"/>
    <property type="evidence" value="ECO:0007669"/>
    <property type="project" value="InterPro"/>
</dbReference>
<evidence type="ECO:0000256" key="1">
    <source>
        <dbReference type="ARBA" id="ARBA00001947"/>
    </source>
</evidence>
<dbReference type="InterPro" id="IPR029752">
    <property type="entry name" value="D-isomer_DH_CS1"/>
</dbReference>
<dbReference type="SUPFAM" id="SSF50129">
    <property type="entry name" value="GroES-like"/>
    <property type="match status" value="1"/>
</dbReference>
<proteinExistence type="predicted"/>